<keyword evidence="1" id="KW-0479">Metal-binding</keyword>
<keyword evidence="1" id="KW-0862">Zinc</keyword>
<keyword evidence="1" id="KW-0863">Zinc-finger</keyword>
<dbReference type="PROSITE" id="PS50157">
    <property type="entry name" value="ZINC_FINGER_C2H2_2"/>
    <property type="match status" value="1"/>
</dbReference>
<feature type="compositionally biased region" description="Polar residues" evidence="2">
    <location>
        <begin position="191"/>
        <end position="200"/>
    </location>
</feature>
<feature type="compositionally biased region" description="Basic residues" evidence="2">
    <location>
        <begin position="207"/>
        <end position="221"/>
    </location>
</feature>
<evidence type="ECO:0000313" key="5">
    <source>
        <dbReference type="Proteomes" id="UP000027265"/>
    </source>
</evidence>
<dbReference type="STRING" id="933084.A0A067P6F9"/>
<feature type="compositionally biased region" description="Polar residues" evidence="2">
    <location>
        <begin position="1"/>
        <end position="12"/>
    </location>
</feature>
<dbReference type="EMBL" id="KL197760">
    <property type="protein sequence ID" value="KDQ50458.1"/>
    <property type="molecule type" value="Genomic_DNA"/>
</dbReference>
<keyword evidence="5" id="KW-1185">Reference proteome</keyword>
<dbReference type="HOGENOM" id="CLU_863471_0_0_1"/>
<evidence type="ECO:0000313" key="4">
    <source>
        <dbReference type="EMBL" id="KDQ50458.1"/>
    </source>
</evidence>
<dbReference type="InParanoid" id="A0A067P6F9"/>
<dbReference type="GO" id="GO:0008270">
    <property type="term" value="F:zinc ion binding"/>
    <property type="evidence" value="ECO:0007669"/>
    <property type="project" value="UniProtKB-KW"/>
</dbReference>
<proteinExistence type="predicted"/>
<name>A0A067P6F9_9AGAM</name>
<dbReference type="OrthoDB" id="2647604at2759"/>
<feature type="compositionally biased region" description="Low complexity" evidence="2">
    <location>
        <begin position="27"/>
        <end position="62"/>
    </location>
</feature>
<dbReference type="InterPro" id="IPR013087">
    <property type="entry name" value="Znf_C2H2_type"/>
</dbReference>
<evidence type="ECO:0000259" key="3">
    <source>
        <dbReference type="PROSITE" id="PS50157"/>
    </source>
</evidence>
<sequence length="322" mass="34976">MELLPSYSSQTLEPFDLPEDETPAPSPSSYTSSTPSSSTTASSSLPTSSDSSSVNTPNSKSSKLPQPYFAAQFNFRAKFANPGTSVNSTKIYFDGQQDMVAGRWQTPESSTSANGCQQGSILPDSTIPSHFETNMYPETNHLVEASGEVTEYHGAEYFHSRAQALPSFELYPAYPTVGTSHSNTGSISALASPPTATTIPQRPIARPSRHSKKVKAIKRPKQTPYSRPAKKGKKVACQWAGCIAEIQTDDIPSHLSVFHGVVKGDDETVKIPCLWQGCSLEIQRGSMRRHVQSVHCQALVQICQGCGTEFSRSDSLKRHKCV</sequence>
<feature type="region of interest" description="Disordered" evidence="2">
    <location>
        <begin position="1"/>
        <end position="63"/>
    </location>
</feature>
<accession>A0A067P6F9</accession>
<evidence type="ECO:0000256" key="1">
    <source>
        <dbReference type="PROSITE-ProRule" id="PRU00042"/>
    </source>
</evidence>
<dbReference type="AlphaFoldDB" id="A0A067P6F9"/>
<dbReference type="Gene3D" id="3.30.160.60">
    <property type="entry name" value="Classic Zinc Finger"/>
    <property type="match status" value="1"/>
</dbReference>
<organism evidence="4 5">
    <name type="scientific">Jaapia argillacea MUCL 33604</name>
    <dbReference type="NCBI Taxonomy" id="933084"/>
    <lineage>
        <taxon>Eukaryota</taxon>
        <taxon>Fungi</taxon>
        <taxon>Dikarya</taxon>
        <taxon>Basidiomycota</taxon>
        <taxon>Agaricomycotina</taxon>
        <taxon>Agaricomycetes</taxon>
        <taxon>Agaricomycetidae</taxon>
        <taxon>Jaapiales</taxon>
        <taxon>Jaapiaceae</taxon>
        <taxon>Jaapia</taxon>
    </lineage>
</organism>
<dbReference type="Proteomes" id="UP000027265">
    <property type="component" value="Unassembled WGS sequence"/>
</dbReference>
<feature type="domain" description="C2H2-type" evidence="3">
    <location>
        <begin position="301"/>
        <end position="322"/>
    </location>
</feature>
<feature type="region of interest" description="Disordered" evidence="2">
    <location>
        <begin position="191"/>
        <end position="228"/>
    </location>
</feature>
<reference evidence="5" key="1">
    <citation type="journal article" date="2014" name="Proc. Natl. Acad. Sci. U.S.A.">
        <title>Extensive sampling of basidiomycete genomes demonstrates inadequacy of the white-rot/brown-rot paradigm for wood decay fungi.</title>
        <authorList>
            <person name="Riley R."/>
            <person name="Salamov A.A."/>
            <person name="Brown D.W."/>
            <person name="Nagy L.G."/>
            <person name="Floudas D."/>
            <person name="Held B.W."/>
            <person name="Levasseur A."/>
            <person name="Lombard V."/>
            <person name="Morin E."/>
            <person name="Otillar R."/>
            <person name="Lindquist E.A."/>
            <person name="Sun H."/>
            <person name="LaButti K.M."/>
            <person name="Schmutz J."/>
            <person name="Jabbour D."/>
            <person name="Luo H."/>
            <person name="Baker S.E."/>
            <person name="Pisabarro A.G."/>
            <person name="Walton J.D."/>
            <person name="Blanchette R.A."/>
            <person name="Henrissat B."/>
            <person name="Martin F."/>
            <person name="Cullen D."/>
            <person name="Hibbett D.S."/>
            <person name="Grigoriev I.V."/>
        </authorList>
    </citation>
    <scope>NUCLEOTIDE SEQUENCE [LARGE SCALE GENOMIC DNA]</scope>
    <source>
        <strain evidence="5">MUCL 33604</strain>
    </source>
</reference>
<protein>
    <recommendedName>
        <fullName evidence="3">C2H2-type domain-containing protein</fullName>
    </recommendedName>
</protein>
<evidence type="ECO:0000256" key="2">
    <source>
        <dbReference type="SAM" id="MobiDB-lite"/>
    </source>
</evidence>
<gene>
    <name evidence="4" type="ORF">JAAARDRAFT_42121</name>
</gene>